<dbReference type="Pfam" id="PF03401">
    <property type="entry name" value="TctC"/>
    <property type="match status" value="1"/>
</dbReference>
<name>A0AAP3UZ69_9PROT</name>
<dbReference type="AlphaFoldDB" id="A0AAP3UZ69"/>
<comment type="similarity">
    <text evidence="1">Belongs to the UPF0065 (bug) family.</text>
</comment>
<evidence type="ECO:0000313" key="3">
    <source>
        <dbReference type="EMBL" id="MDF1584825.1"/>
    </source>
</evidence>
<evidence type="ECO:0000256" key="2">
    <source>
        <dbReference type="SAM" id="SignalP"/>
    </source>
</evidence>
<gene>
    <name evidence="3" type="ORF">PZ740_00320</name>
</gene>
<dbReference type="Gene3D" id="3.40.190.150">
    <property type="entry name" value="Bordetella uptake gene, domain 1"/>
    <property type="match status" value="1"/>
</dbReference>
<keyword evidence="4" id="KW-1185">Reference proteome</keyword>
<evidence type="ECO:0000256" key="1">
    <source>
        <dbReference type="ARBA" id="ARBA00006987"/>
    </source>
</evidence>
<dbReference type="PROSITE" id="PS51318">
    <property type="entry name" value="TAT"/>
    <property type="match status" value="1"/>
</dbReference>
<reference evidence="3 4" key="1">
    <citation type="submission" date="2023-03" db="EMBL/GenBank/DDBJ databases">
        <title>YIM 152171 draft genome.</title>
        <authorList>
            <person name="Yang Z."/>
        </authorList>
    </citation>
    <scope>NUCLEOTIDE SEQUENCE [LARGE SCALE GENOMIC DNA]</scope>
    <source>
        <strain evidence="3 4">YIM 152171</strain>
    </source>
</reference>
<dbReference type="PANTHER" id="PTHR42928">
    <property type="entry name" value="TRICARBOXYLATE-BINDING PROTEIN"/>
    <property type="match status" value="1"/>
</dbReference>
<sequence length="322" mass="34737">MPRHTRRATLLAGAALTAVMTVTAAMPAQAAWPEKPVTFLIPWPAGGATDIVGRALQPYLAERLGTEVIIKNVVGAGGTIGAAEAARAKPDGYTLFLTTPSVLTSMPHMRPLPYDPKGFVPIGRINDTPMVVMVTKTSPHESIADIVEDAKGKPGELTYASTGAGTLPHITMISLQSSADVELKHVPFKGSAEVMKALLGDVVDVFSDQAQLIPRYDLRPLGVWAKERLPEFPDVPTMKEQGYDQAFSIWLGLFGPEGTPDEVVQKMSAVLEDTLEDPAVVEEFKKLQLAPGYMNPGELADFVESEYERNKNLMGMAGIKKQ</sequence>
<organism evidence="3 4">
    <name type="scientific">Marinimicrococcus flavescens</name>
    <dbReference type="NCBI Taxonomy" id="3031815"/>
    <lineage>
        <taxon>Bacteria</taxon>
        <taxon>Pseudomonadati</taxon>
        <taxon>Pseudomonadota</taxon>
        <taxon>Alphaproteobacteria</taxon>
        <taxon>Geminicoccales</taxon>
        <taxon>Geminicoccaceae</taxon>
        <taxon>Marinimicrococcus</taxon>
    </lineage>
</organism>
<keyword evidence="2" id="KW-0732">Signal</keyword>
<protein>
    <submittedName>
        <fullName evidence="3">Tripartite tricarboxylate transporter substrate binding protein</fullName>
    </submittedName>
</protein>
<evidence type="ECO:0000313" key="4">
    <source>
        <dbReference type="Proteomes" id="UP001301140"/>
    </source>
</evidence>
<dbReference type="RefSeq" id="WP_327787229.1">
    <property type="nucleotide sequence ID" value="NZ_JARGEQ010000001.1"/>
</dbReference>
<dbReference type="InterPro" id="IPR042100">
    <property type="entry name" value="Bug_dom1"/>
</dbReference>
<dbReference type="SUPFAM" id="SSF53850">
    <property type="entry name" value="Periplasmic binding protein-like II"/>
    <property type="match status" value="1"/>
</dbReference>
<feature type="signal peptide" evidence="2">
    <location>
        <begin position="1"/>
        <end position="30"/>
    </location>
</feature>
<dbReference type="InterPro" id="IPR005064">
    <property type="entry name" value="BUG"/>
</dbReference>
<dbReference type="Proteomes" id="UP001301140">
    <property type="component" value="Unassembled WGS sequence"/>
</dbReference>
<feature type="chain" id="PRO_5042979199" evidence="2">
    <location>
        <begin position="31"/>
        <end position="322"/>
    </location>
</feature>
<proteinExistence type="inferred from homology"/>
<dbReference type="CDD" id="cd07012">
    <property type="entry name" value="PBP2_Bug_TTT"/>
    <property type="match status" value="1"/>
</dbReference>
<accession>A0AAP3UZ69</accession>
<comment type="caution">
    <text evidence="3">The sequence shown here is derived from an EMBL/GenBank/DDBJ whole genome shotgun (WGS) entry which is preliminary data.</text>
</comment>
<dbReference type="PIRSF" id="PIRSF017082">
    <property type="entry name" value="YflP"/>
    <property type="match status" value="1"/>
</dbReference>
<dbReference type="InterPro" id="IPR006311">
    <property type="entry name" value="TAT_signal"/>
</dbReference>
<dbReference type="EMBL" id="JARGEQ010000001">
    <property type="protein sequence ID" value="MDF1584825.1"/>
    <property type="molecule type" value="Genomic_DNA"/>
</dbReference>
<dbReference type="Gene3D" id="3.40.190.10">
    <property type="entry name" value="Periplasmic binding protein-like II"/>
    <property type="match status" value="1"/>
</dbReference>
<dbReference type="PANTHER" id="PTHR42928:SF5">
    <property type="entry name" value="BLR1237 PROTEIN"/>
    <property type="match status" value="1"/>
</dbReference>